<proteinExistence type="predicted"/>
<accession>A0AAE0YU01</accession>
<feature type="region of interest" description="Disordered" evidence="1">
    <location>
        <begin position="24"/>
        <end position="72"/>
    </location>
</feature>
<name>A0AAE0YU01_9GAST</name>
<evidence type="ECO:0000313" key="2">
    <source>
        <dbReference type="EMBL" id="KAK3756771.1"/>
    </source>
</evidence>
<feature type="compositionally biased region" description="Basic and acidic residues" evidence="1">
    <location>
        <begin position="25"/>
        <end position="36"/>
    </location>
</feature>
<evidence type="ECO:0000256" key="1">
    <source>
        <dbReference type="SAM" id="MobiDB-lite"/>
    </source>
</evidence>
<dbReference type="AlphaFoldDB" id="A0AAE0YU01"/>
<gene>
    <name evidence="2" type="ORF">RRG08_019263</name>
</gene>
<feature type="compositionally biased region" description="Basic and acidic residues" evidence="1">
    <location>
        <begin position="45"/>
        <end position="72"/>
    </location>
</feature>
<evidence type="ECO:0000313" key="3">
    <source>
        <dbReference type="Proteomes" id="UP001283361"/>
    </source>
</evidence>
<protein>
    <submittedName>
        <fullName evidence="2">Uncharacterized protein</fullName>
    </submittedName>
</protein>
<reference evidence="2" key="1">
    <citation type="journal article" date="2023" name="G3 (Bethesda)">
        <title>A reference genome for the long-term kleptoplast-retaining sea slug Elysia crispata morphotype clarki.</title>
        <authorList>
            <person name="Eastman K.E."/>
            <person name="Pendleton A.L."/>
            <person name="Shaikh M.A."/>
            <person name="Suttiyut T."/>
            <person name="Ogas R."/>
            <person name="Tomko P."/>
            <person name="Gavelis G."/>
            <person name="Widhalm J.R."/>
            <person name="Wisecaver J.H."/>
        </authorList>
    </citation>
    <scope>NUCLEOTIDE SEQUENCE</scope>
    <source>
        <strain evidence="2">ECLA1</strain>
    </source>
</reference>
<sequence length="72" mass="8391">MSAEKERKKTLCDERGDTLCVETTGDERGERKKENTLWRPPVMSAEKERKHFVTITGDERGERKKTLCGDHR</sequence>
<keyword evidence="3" id="KW-1185">Reference proteome</keyword>
<dbReference type="EMBL" id="JAWDGP010005473">
    <property type="protein sequence ID" value="KAK3756771.1"/>
    <property type="molecule type" value="Genomic_DNA"/>
</dbReference>
<comment type="caution">
    <text evidence="2">The sequence shown here is derived from an EMBL/GenBank/DDBJ whole genome shotgun (WGS) entry which is preliminary data.</text>
</comment>
<dbReference type="Proteomes" id="UP001283361">
    <property type="component" value="Unassembled WGS sequence"/>
</dbReference>
<organism evidence="2 3">
    <name type="scientific">Elysia crispata</name>
    <name type="common">lettuce slug</name>
    <dbReference type="NCBI Taxonomy" id="231223"/>
    <lineage>
        <taxon>Eukaryota</taxon>
        <taxon>Metazoa</taxon>
        <taxon>Spiralia</taxon>
        <taxon>Lophotrochozoa</taxon>
        <taxon>Mollusca</taxon>
        <taxon>Gastropoda</taxon>
        <taxon>Heterobranchia</taxon>
        <taxon>Euthyneura</taxon>
        <taxon>Panpulmonata</taxon>
        <taxon>Sacoglossa</taxon>
        <taxon>Placobranchoidea</taxon>
        <taxon>Plakobranchidae</taxon>
        <taxon>Elysia</taxon>
    </lineage>
</organism>